<dbReference type="EMBL" id="JALPRY010000023">
    <property type="protein sequence ID" value="MCK8782071.1"/>
    <property type="molecule type" value="Genomic_DNA"/>
</dbReference>
<dbReference type="InterPro" id="IPR052218">
    <property type="entry name" value="Preflagellin_Peptidase"/>
</dbReference>
<sequence>MVDVVVAILVLSVPVAALIYAALSDLITMTIPNRISLGLAVAFLLLAPLAGMGAVELGFAALAALLVFIACFALFAVNVMGGGDAKLLTAIALWYGLNSSLIAFLTAVAFAGGVVTLVFLLLRSQAHRVVSLGVPLPSSMVTAKKIPYGIAIAIGGMLTLGQSPLYMWALRLFSES</sequence>
<evidence type="ECO:0000259" key="7">
    <source>
        <dbReference type="Pfam" id="PF01478"/>
    </source>
</evidence>
<accession>A0ABT0IWC6</accession>
<comment type="subcellular location">
    <subcellularLocation>
        <location evidence="1">Cell membrane</location>
        <topology evidence="1">Multi-pass membrane protein</topology>
    </subcellularLocation>
</comment>
<dbReference type="RefSeq" id="WP_248684447.1">
    <property type="nucleotide sequence ID" value="NZ_JALPRY010000023.1"/>
</dbReference>
<feature type="transmembrane region" description="Helical" evidence="6">
    <location>
        <begin position="59"/>
        <end position="80"/>
    </location>
</feature>
<keyword evidence="3 6" id="KW-0812">Transmembrane</keyword>
<feature type="transmembrane region" description="Helical" evidence="6">
    <location>
        <begin position="35"/>
        <end position="53"/>
    </location>
</feature>
<dbReference type="InterPro" id="IPR000045">
    <property type="entry name" value="Prepilin_IV_endopep_pep"/>
</dbReference>
<feature type="domain" description="Prepilin type IV endopeptidase peptidase" evidence="7">
    <location>
        <begin position="15"/>
        <end position="116"/>
    </location>
</feature>
<dbReference type="PANTHER" id="PTHR36506:SF1">
    <property type="entry name" value="PREFLAGELLIN PEPTIDASE"/>
    <property type="match status" value="1"/>
</dbReference>
<keyword evidence="9" id="KW-1185">Reference proteome</keyword>
<dbReference type="PANTHER" id="PTHR36506">
    <property type="entry name" value="PREFLAGELLIN PEPTIDASE"/>
    <property type="match status" value="1"/>
</dbReference>
<organism evidence="8 9">
    <name type="scientific">Neorhizobium turbinariae</name>
    <dbReference type="NCBI Taxonomy" id="2937795"/>
    <lineage>
        <taxon>Bacteria</taxon>
        <taxon>Pseudomonadati</taxon>
        <taxon>Pseudomonadota</taxon>
        <taxon>Alphaproteobacteria</taxon>
        <taxon>Hyphomicrobiales</taxon>
        <taxon>Rhizobiaceae</taxon>
        <taxon>Rhizobium/Agrobacterium group</taxon>
        <taxon>Neorhizobium</taxon>
    </lineage>
</organism>
<feature type="transmembrane region" description="Helical" evidence="6">
    <location>
        <begin position="146"/>
        <end position="170"/>
    </location>
</feature>
<evidence type="ECO:0000256" key="6">
    <source>
        <dbReference type="SAM" id="Phobius"/>
    </source>
</evidence>
<dbReference type="GO" id="GO:0004190">
    <property type="term" value="F:aspartic-type endopeptidase activity"/>
    <property type="evidence" value="ECO:0007669"/>
    <property type="project" value="UniProtKB-EC"/>
</dbReference>
<feature type="transmembrane region" description="Helical" evidence="6">
    <location>
        <begin position="101"/>
        <end position="122"/>
    </location>
</feature>
<comment type="caution">
    <text evidence="8">The sequence shown here is derived from an EMBL/GenBank/DDBJ whole genome shotgun (WGS) entry which is preliminary data.</text>
</comment>
<reference evidence="8 9" key="1">
    <citation type="submission" date="2022-04" db="EMBL/GenBank/DDBJ databases">
        <title>Rhizobium coralii sp. nov., isolated from coral Turbinaria peltata.</title>
        <authorList>
            <person name="Sun H."/>
        </authorList>
    </citation>
    <scope>NUCLEOTIDE SEQUENCE [LARGE SCALE GENOMIC DNA]</scope>
    <source>
        <strain evidence="8 9">NTR19</strain>
    </source>
</reference>
<keyword evidence="5 6" id="KW-0472">Membrane</keyword>
<evidence type="ECO:0000256" key="4">
    <source>
        <dbReference type="ARBA" id="ARBA00022989"/>
    </source>
</evidence>
<evidence type="ECO:0000256" key="2">
    <source>
        <dbReference type="ARBA" id="ARBA00022475"/>
    </source>
</evidence>
<protein>
    <submittedName>
        <fullName evidence="8">Prepilin peptidase</fullName>
        <ecNumber evidence="8">3.4.23.43</ecNumber>
    </submittedName>
</protein>
<evidence type="ECO:0000313" key="8">
    <source>
        <dbReference type="EMBL" id="MCK8782071.1"/>
    </source>
</evidence>
<dbReference type="Gene3D" id="1.20.120.1220">
    <property type="match status" value="1"/>
</dbReference>
<evidence type="ECO:0000313" key="9">
    <source>
        <dbReference type="Proteomes" id="UP001202827"/>
    </source>
</evidence>
<dbReference type="Proteomes" id="UP001202827">
    <property type="component" value="Unassembled WGS sequence"/>
</dbReference>
<name>A0ABT0IWC6_9HYPH</name>
<keyword evidence="8" id="KW-0378">Hydrolase</keyword>
<keyword evidence="4 6" id="KW-1133">Transmembrane helix</keyword>
<feature type="transmembrane region" description="Helical" evidence="6">
    <location>
        <begin position="6"/>
        <end position="23"/>
    </location>
</feature>
<evidence type="ECO:0000256" key="1">
    <source>
        <dbReference type="ARBA" id="ARBA00004651"/>
    </source>
</evidence>
<keyword evidence="2" id="KW-1003">Cell membrane</keyword>
<dbReference type="Pfam" id="PF01478">
    <property type="entry name" value="Peptidase_A24"/>
    <property type="match status" value="1"/>
</dbReference>
<proteinExistence type="predicted"/>
<gene>
    <name evidence="8" type="ORF">M0654_18995</name>
</gene>
<dbReference type="EC" id="3.4.23.43" evidence="8"/>
<evidence type="ECO:0000256" key="5">
    <source>
        <dbReference type="ARBA" id="ARBA00023136"/>
    </source>
</evidence>
<evidence type="ECO:0000256" key="3">
    <source>
        <dbReference type="ARBA" id="ARBA00022692"/>
    </source>
</evidence>